<keyword evidence="1" id="KW-0479">Metal-binding</keyword>
<evidence type="ECO:0000259" key="6">
    <source>
        <dbReference type="PROSITE" id="PS50950"/>
    </source>
</evidence>
<dbReference type="GO" id="GO:0003677">
    <property type="term" value="F:DNA binding"/>
    <property type="evidence" value="ECO:0007669"/>
    <property type="project" value="UniProtKB-UniRule"/>
</dbReference>
<dbReference type="SUPFAM" id="SSF57716">
    <property type="entry name" value="Glucocorticoid receptor-like (DNA-binding domain)"/>
    <property type="match status" value="1"/>
</dbReference>
<organism evidence="7">
    <name type="scientific">Photinus pyralis</name>
    <name type="common">Common eastern firefly</name>
    <name type="synonym">Lampyris pyralis</name>
    <dbReference type="NCBI Taxonomy" id="7054"/>
    <lineage>
        <taxon>Eukaryota</taxon>
        <taxon>Metazoa</taxon>
        <taxon>Ecdysozoa</taxon>
        <taxon>Arthropoda</taxon>
        <taxon>Hexapoda</taxon>
        <taxon>Insecta</taxon>
        <taxon>Pterygota</taxon>
        <taxon>Neoptera</taxon>
        <taxon>Endopterygota</taxon>
        <taxon>Coleoptera</taxon>
        <taxon>Polyphaga</taxon>
        <taxon>Elateriformia</taxon>
        <taxon>Elateroidea</taxon>
        <taxon>Lampyridae</taxon>
        <taxon>Lampyrinae</taxon>
        <taxon>Photinus</taxon>
    </lineage>
</organism>
<feature type="domain" description="THAP-type" evidence="6">
    <location>
        <begin position="1"/>
        <end position="77"/>
    </location>
</feature>
<dbReference type="Pfam" id="PF05485">
    <property type="entry name" value="THAP"/>
    <property type="match status" value="1"/>
</dbReference>
<reference evidence="7" key="1">
    <citation type="journal article" date="2016" name="Sci. Rep.">
        <title>Molecular characterization of firefly nuptial gifts: a multi-omics approach sheds light on postcopulatory sexual selection.</title>
        <authorList>
            <person name="Al-Wathiqui N."/>
            <person name="Fallon T.R."/>
            <person name="South A."/>
            <person name="Weng J.K."/>
            <person name="Lewis S.M."/>
        </authorList>
    </citation>
    <scope>NUCLEOTIDE SEQUENCE</scope>
</reference>
<dbReference type="AlphaFoldDB" id="A0A1Y1MH23"/>
<evidence type="ECO:0000256" key="4">
    <source>
        <dbReference type="ARBA" id="ARBA00023125"/>
    </source>
</evidence>
<name>A0A1Y1MH23_PHOPY</name>
<keyword evidence="2 5" id="KW-0863">Zinc-finger</keyword>
<evidence type="ECO:0000256" key="3">
    <source>
        <dbReference type="ARBA" id="ARBA00022833"/>
    </source>
</evidence>
<dbReference type="InterPro" id="IPR006612">
    <property type="entry name" value="THAP_Znf"/>
</dbReference>
<dbReference type="EMBL" id="GEZM01031192">
    <property type="protein sequence ID" value="JAV84974.1"/>
    <property type="molecule type" value="Transcribed_RNA"/>
</dbReference>
<protein>
    <recommendedName>
        <fullName evidence="6">THAP-type domain-containing protein</fullName>
    </recommendedName>
</protein>
<dbReference type="EMBL" id="GEZM01031181">
    <property type="protein sequence ID" value="JAV84994.1"/>
    <property type="molecule type" value="Transcribed_RNA"/>
</dbReference>
<proteinExistence type="predicted"/>
<dbReference type="GO" id="GO:0008270">
    <property type="term" value="F:zinc ion binding"/>
    <property type="evidence" value="ECO:0007669"/>
    <property type="project" value="UniProtKB-KW"/>
</dbReference>
<accession>A0A1Y1MH23</accession>
<dbReference type="InterPro" id="IPR052224">
    <property type="entry name" value="THAP_domain_protein"/>
</dbReference>
<keyword evidence="3" id="KW-0862">Zinc</keyword>
<dbReference type="Gene3D" id="6.20.210.20">
    <property type="entry name" value="THAP domain"/>
    <property type="match status" value="1"/>
</dbReference>
<sequence length="160" mass="17665">MICALCNEPYVKGSSISFHGFPKNQDSRSLWLQACKLPGTIPKQAKLCSKHFTIEDFQVYNTTGSRLLKSTAVPSQNMTRIVKSSKSFQLGKSFIFSSNANVIQSSASTQSNENIDTSNIISVTEAPSTSFINFCSRCKVECPPDRLDELARSTLVAIWD</sequence>
<evidence type="ECO:0000256" key="5">
    <source>
        <dbReference type="PROSITE-ProRule" id="PRU00309"/>
    </source>
</evidence>
<dbReference type="PROSITE" id="PS50950">
    <property type="entry name" value="ZF_THAP"/>
    <property type="match status" value="1"/>
</dbReference>
<evidence type="ECO:0000256" key="1">
    <source>
        <dbReference type="ARBA" id="ARBA00022723"/>
    </source>
</evidence>
<dbReference type="SMART" id="SM00980">
    <property type="entry name" value="THAP"/>
    <property type="match status" value="1"/>
</dbReference>
<evidence type="ECO:0000256" key="2">
    <source>
        <dbReference type="ARBA" id="ARBA00022771"/>
    </source>
</evidence>
<dbReference type="PANTHER" id="PTHR46927">
    <property type="entry name" value="AGAP005574-PA"/>
    <property type="match status" value="1"/>
</dbReference>
<keyword evidence="4 5" id="KW-0238">DNA-binding</keyword>
<dbReference type="SMART" id="SM00692">
    <property type="entry name" value="DM3"/>
    <property type="match status" value="1"/>
</dbReference>
<dbReference type="InterPro" id="IPR038441">
    <property type="entry name" value="THAP_Znf_sf"/>
</dbReference>
<dbReference type="PANTHER" id="PTHR46927:SF3">
    <property type="entry name" value="THAP-TYPE DOMAIN-CONTAINING PROTEIN"/>
    <property type="match status" value="1"/>
</dbReference>
<evidence type="ECO:0000313" key="7">
    <source>
        <dbReference type="EMBL" id="JAV84994.1"/>
    </source>
</evidence>